<feature type="compositionally biased region" description="Low complexity" evidence="1">
    <location>
        <begin position="192"/>
        <end position="206"/>
    </location>
</feature>
<evidence type="ECO:0000256" key="1">
    <source>
        <dbReference type="SAM" id="MobiDB-lite"/>
    </source>
</evidence>
<feature type="transmembrane region" description="Helical" evidence="2">
    <location>
        <begin position="45"/>
        <end position="65"/>
    </location>
</feature>
<keyword evidence="2" id="KW-1133">Transmembrane helix</keyword>
<proteinExistence type="predicted"/>
<accession>A0A3X8WBV7</accession>
<gene>
    <name evidence="3" type="ORF">B7A03_00410</name>
</gene>
<evidence type="ECO:0000256" key="2">
    <source>
        <dbReference type="SAM" id="Phobius"/>
    </source>
</evidence>
<dbReference type="Proteomes" id="UP000392616">
    <property type="component" value="Unassembled WGS sequence"/>
</dbReference>
<name>A0A3X8WBV7_CAMJU</name>
<keyword evidence="2" id="KW-0812">Transmembrane</keyword>
<evidence type="ECO:0000313" key="4">
    <source>
        <dbReference type="Proteomes" id="UP000392616"/>
    </source>
</evidence>
<organism evidence="3 4">
    <name type="scientific">Campylobacter jejuni</name>
    <dbReference type="NCBI Taxonomy" id="197"/>
    <lineage>
        <taxon>Bacteria</taxon>
        <taxon>Pseudomonadati</taxon>
        <taxon>Campylobacterota</taxon>
        <taxon>Epsilonproteobacteria</taxon>
        <taxon>Campylobacterales</taxon>
        <taxon>Campylobacteraceae</taxon>
        <taxon>Campylobacter</taxon>
    </lineage>
</organism>
<sequence length="217" mass="24473">MSENKENISFENYEKNLKLQLESKRKDLDIQLTSIIPGQFQTIKLYMWLCTFIIAGDITILNNYIKTTHTDLFTIILFSVSIIFLGYCAFFSLLALKINNTIAFPQDQYGEMSKLNSDNLEHTNGINAMISSILDAFDKNNKIINNMSKDIGKIYVFLVIGASISFFAIITSGAQIVKGEIIMSDNKEKVIKPTPQTGTTTPIIPKTRGDKPEQEKK</sequence>
<feature type="transmembrane region" description="Helical" evidence="2">
    <location>
        <begin position="72"/>
        <end position="96"/>
    </location>
</feature>
<feature type="compositionally biased region" description="Basic and acidic residues" evidence="1">
    <location>
        <begin position="207"/>
        <end position="217"/>
    </location>
</feature>
<dbReference type="RefSeq" id="WP_002870336.1">
    <property type="nucleotide sequence ID" value="NZ_CAXRWA010000003.1"/>
</dbReference>
<dbReference type="AlphaFoldDB" id="A0A3X8WBV7"/>
<feature type="region of interest" description="Disordered" evidence="1">
    <location>
        <begin position="192"/>
        <end position="217"/>
    </location>
</feature>
<feature type="transmembrane region" description="Helical" evidence="2">
    <location>
        <begin position="154"/>
        <end position="177"/>
    </location>
</feature>
<reference evidence="3 4" key="1">
    <citation type="submission" date="2018-05" db="EMBL/GenBank/DDBJ databases">
        <authorList>
            <consortium name="NARMS: The National Antimicrobial Resistance Monitoring System"/>
        </authorList>
    </citation>
    <scope>NUCLEOTIDE SEQUENCE [LARGE SCALE GENOMIC DNA]</scope>
    <source>
        <strain evidence="3 4">CVM N62988</strain>
    </source>
</reference>
<protein>
    <submittedName>
        <fullName evidence="3">Uncharacterized protein</fullName>
    </submittedName>
</protein>
<dbReference type="EMBL" id="AACHYE010000001">
    <property type="protein sequence ID" value="EAK6412502.1"/>
    <property type="molecule type" value="Genomic_DNA"/>
</dbReference>
<comment type="caution">
    <text evidence="3">The sequence shown here is derived from an EMBL/GenBank/DDBJ whole genome shotgun (WGS) entry which is preliminary data.</text>
</comment>
<evidence type="ECO:0000313" key="3">
    <source>
        <dbReference type="EMBL" id="EAK6412502.1"/>
    </source>
</evidence>
<keyword evidence="2" id="KW-0472">Membrane</keyword>